<evidence type="ECO:0000313" key="2">
    <source>
        <dbReference type="Proteomes" id="UP001210720"/>
    </source>
</evidence>
<gene>
    <name evidence="1" type="ORF">PFY00_06270</name>
</gene>
<keyword evidence="2" id="KW-1185">Reference proteome</keyword>
<dbReference type="RefSeq" id="WP_271431685.1">
    <property type="nucleotide sequence ID" value="NZ_JAQIOY010000002.1"/>
</dbReference>
<proteinExistence type="predicted"/>
<dbReference type="Proteomes" id="UP001210720">
    <property type="component" value="Unassembled WGS sequence"/>
</dbReference>
<comment type="caution">
    <text evidence="1">The sequence shown here is derived from an EMBL/GenBank/DDBJ whole genome shotgun (WGS) entry which is preliminary data.</text>
</comment>
<evidence type="ECO:0000313" key="1">
    <source>
        <dbReference type="EMBL" id="MDA7424325.1"/>
    </source>
</evidence>
<organism evidence="1 2">
    <name type="scientific">Thalassococcus lentus</name>
    <dbReference type="NCBI Taxonomy" id="1210524"/>
    <lineage>
        <taxon>Bacteria</taxon>
        <taxon>Pseudomonadati</taxon>
        <taxon>Pseudomonadota</taxon>
        <taxon>Alphaproteobacteria</taxon>
        <taxon>Rhodobacterales</taxon>
        <taxon>Roseobacteraceae</taxon>
        <taxon>Thalassococcus</taxon>
    </lineage>
</organism>
<accession>A0ABT4XQZ4</accession>
<protein>
    <submittedName>
        <fullName evidence="1">Uncharacterized protein</fullName>
    </submittedName>
</protein>
<dbReference type="EMBL" id="JAQIOY010000002">
    <property type="protein sequence ID" value="MDA7424325.1"/>
    <property type="molecule type" value="Genomic_DNA"/>
</dbReference>
<reference evidence="1 2" key="1">
    <citation type="submission" date="2023-01" db="EMBL/GenBank/DDBJ databases">
        <title>Thalassococcus onchidii sp. nov., isolated from a marine invertebrate from the South China Sea.</title>
        <authorList>
            <person name="Xu S."/>
            <person name="Liu Z."/>
            <person name="Xu Y."/>
        </authorList>
    </citation>
    <scope>NUCLEOTIDE SEQUENCE [LARGE SCALE GENOMIC DNA]</scope>
    <source>
        <strain evidence="1 2">KCTC 32084</strain>
    </source>
</reference>
<sequence>MSLATFAALAVFGLSSPTNPTQSAQAMPLVAQTMTPFVSTQGTVTPRSDKYMTTPQGCSYRLTKAPGYPERWILIVNPQRLGLPAPKGRCRAMK</sequence>
<name>A0ABT4XQZ4_9RHOB</name>